<dbReference type="PANTHER" id="PTHR19920:SF0">
    <property type="entry name" value="CYTOSOLIC IRON-SULFUR PROTEIN ASSEMBLY PROTEIN CIAO1-RELATED"/>
    <property type="match status" value="1"/>
</dbReference>
<dbReference type="AlphaFoldDB" id="A0A8S1PQP0"/>
<sequence length="511" mass="60171">MKHELPVSMVILDSKLEQNQRLLCQECIDNFESEQKFKTIGFKKIIQKIEDNKQQQLNIIENLIITNIKQVESFQIQINNLKSMVLQQLDQLITNTKDWILNLKQTGSKYSEYSFFNELDLIIMNQQNNKDDQINCQNQIELLNQTQITKINSKLEQFKSFQEYQQLKNILNELNQYTSNTYKIKQQQQLSPNQLVFIDDTIEQEETCYAIVFDSTGKIMVSTCGSQIIIWNFNNGKIIKVQSLQEHQNLVNCLIYSQIINCFFSGSEDGSIILWRQQNNNQWQSSKPQCKHKEGILCLILTQNEDQIISGSKDSMINVWSIDFINNQLTFLYLLSKHTSYVNSLSLNLSERLLVSCGSDKQIIIWQKDSYNEWAFQQVVKQSIKGIGTHVKFLNEDQFIYKSNILQVFQQKNGKFQEIVEKEVKLQNNNQIFLNLPFFPIIYIKDKKLICLRHQEHVILLKEQNDGQLQIVQVLDCQCLSFYGTLTNNGEYFICWNYKKAKYEIYEYQEK</sequence>
<proteinExistence type="predicted"/>
<accession>A0A8S1PQP0</accession>
<dbReference type="Pfam" id="PF00400">
    <property type="entry name" value="WD40"/>
    <property type="match status" value="3"/>
</dbReference>
<dbReference type="GO" id="GO:0097361">
    <property type="term" value="C:cytosolic [4Fe-4S] assembly targeting complex"/>
    <property type="evidence" value="ECO:0007669"/>
    <property type="project" value="TreeGrafter"/>
</dbReference>
<evidence type="ECO:0000256" key="1">
    <source>
        <dbReference type="PROSITE-ProRule" id="PRU00221"/>
    </source>
</evidence>
<evidence type="ECO:0000313" key="3">
    <source>
        <dbReference type="Proteomes" id="UP000688137"/>
    </source>
</evidence>
<dbReference type="Proteomes" id="UP000688137">
    <property type="component" value="Unassembled WGS sequence"/>
</dbReference>
<keyword evidence="1" id="KW-0853">WD repeat</keyword>
<dbReference type="EMBL" id="CAJJDM010000130">
    <property type="protein sequence ID" value="CAD8105311.1"/>
    <property type="molecule type" value="Genomic_DNA"/>
</dbReference>
<dbReference type="PANTHER" id="PTHR19920">
    <property type="entry name" value="WD40 PROTEIN CIAO1"/>
    <property type="match status" value="1"/>
</dbReference>
<feature type="repeat" description="WD" evidence="1">
    <location>
        <begin position="335"/>
        <end position="367"/>
    </location>
</feature>
<dbReference type="GO" id="GO:0016226">
    <property type="term" value="P:iron-sulfur cluster assembly"/>
    <property type="evidence" value="ECO:0007669"/>
    <property type="project" value="TreeGrafter"/>
</dbReference>
<reference evidence="2" key="1">
    <citation type="submission" date="2021-01" db="EMBL/GenBank/DDBJ databases">
        <authorList>
            <consortium name="Genoscope - CEA"/>
            <person name="William W."/>
        </authorList>
    </citation>
    <scope>NUCLEOTIDE SEQUENCE</scope>
</reference>
<keyword evidence="3" id="KW-1185">Reference proteome</keyword>
<name>A0A8S1PQP0_PARPR</name>
<organism evidence="2 3">
    <name type="scientific">Paramecium primaurelia</name>
    <dbReference type="NCBI Taxonomy" id="5886"/>
    <lineage>
        <taxon>Eukaryota</taxon>
        <taxon>Sar</taxon>
        <taxon>Alveolata</taxon>
        <taxon>Ciliophora</taxon>
        <taxon>Intramacronucleata</taxon>
        <taxon>Oligohymenophorea</taxon>
        <taxon>Peniculida</taxon>
        <taxon>Parameciidae</taxon>
        <taxon>Paramecium</taxon>
    </lineage>
</organism>
<dbReference type="PROSITE" id="PS50082">
    <property type="entry name" value="WD_REPEATS_2"/>
    <property type="match status" value="3"/>
</dbReference>
<evidence type="ECO:0008006" key="4">
    <source>
        <dbReference type="Google" id="ProtNLM"/>
    </source>
</evidence>
<feature type="repeat" description="WD" evidence="1">
    <location>
        <begin position="289"/>
        <end position="323"/>
    </location>
</feature>
<gene>
    <name evidence="2" type="ORF">PPRIM_AZ9-3.1.T1270008</name>
</gene>
<protein>
    <recommendedName>
        <fullName evidence="4">WD40-repeat-containing domain</fullName>
    </recommendedName>
</protein>
<dbReference type="PROSITE" id="PS50294">
    <property type="entry name" value="WD_REPEATS_REGION"/>
    <property type="match status" value="1"/>
</dbReference>
<feature type="repeat" description="WD" evidence="1">
    <location>
        <begin position="244"/>
        <end position="285"/>
    </location>
</feature>
<comment type="caution">
    <text evidence="2">The sequence shown here is derived from an EMBL/GenBank/DDBJ whole genome shotgun (WGS) entry which is preliminary data.</text>
</comment>
<dbReference type="SMART" id="SM00320">
    <property type="entry name" value="WD40"/>
    <property type="match status" value="4"/>
</dbReference>
<dbReference type="InterPro" id="IPR001680">
    <property type="entry name" value="WD40_rpt"/>
</dbReference>
<evidence type="ECO:0000313" key="2">
    <source>
        <dbReference type="EMBL" id="CAD8105311.1"/>
    </source>
</evidence>